<gene>
    <name evidence="2" type="ORF">KG103_12320</name>
</gene>
<dbReference type="EMBL" id="CP074405">
    <property type="protein sequence ID" value="QVI61270.1"/>
    <property type="molecule type" value="Genomic_DNA"/>
</dbReference>
<accession>A0ABX8D2Z4</accession>
<keyword evidence="1" id="KW-0472">Membrane</keyword>
<proteinExistence type="predicted"/>
<organism evidence="2 3">
    <name type="scientific">Cellulomonas wangleii</name>
    <dbReference type="NCBI Taxonomy" id="2816956"/>
    <lineage>
        <taxon>Bacteria</taxon>
        <taxon>Bacillati</taxon>
        <taxon>Actinomycetota</taxon>
        <taxon>Actinomycetes</taxon>
        <taxon>Micrococcales</taxon>
        <taxon>Cellulomonadaceae</taxon>
        <taxon>Cellulomonas</taxon>
    </lineage>
</organism>
<dbReference type="Proteomes" id="UP000677804">
    <property type="component" value="Chromosome"/>
</dbReference>
<name>A0ABX8D2Z4_9CELL</name>
<sequence length="128" mass="14007">MSVGLLELLLVVAALGAGTLTEPLPLCLLAASVAIALRAVVVGCYPRTDRLLVRSWLRTFGIDREKILDVRVVAYSGFANRFSDSRVVSMVSLEVVGRRLPVELRFTADTPSRVRERAGLLREAVVRS</sequence>
<keyword evidence="1" id="KW-1133">Transmembrane helix</keyword>
<evidence type="ECO:0008006" key="4">
    <source>
        <dbReference type="Google" id="ProtNLM"/>
    </source>
</evidence>
<keyword evidence="3" id="KW-1185">Reference proteome</keyword>
<dbReference type="RefSeq" id="WP_207338874.1">
    <property type="nucleotide sequence ID" value="NZ_CP074405.1"/>
</dbReference>
<protein>
    <recommendedName>
        <fullName evidence="4">DUF304 domain-containing protein</fullName>
    </recommendedName>
</protein>
<keyword evidence="1" id="KW-0812">Transmembrane</keyword>
<evidence type="ECO:0000313" key="3">
    <source>
        <dbReference type="Proteomes" id="UP000677804"/>
    </source>
</evidence>
<evidence type="ECO:0000256" key="1">
    <source>
        <dbReference type="SAM" id="Phobius"/>
    </source>
</evidence>
<feature type="transmembrane region" description="Helical" evidence="1">
    <location>
        <begin position="26"/>
        <end position="45"/>
    </location>
</feature>
<evidence type="ECO:0000313" key="2">
    <source>
        <dbReference type="EMBL" id="QVI61270.1"/>
    </source>
</evidence>
<reference evidence="2 3" key="1">
    <citation type="submission" date="2021-05" db="EMBL/GenBank/DDBJ databases">
        <title>Novel species in genus Cellulomonas.</title>
        <authorList>
            <person name="Zhang G."/>
        </authorList>
    </citation>
    <scope>NUCLEOTIDE SEQUENCE [LARGE SCALE GENOMIC DNA]</scope>
    <source>
        <strain evidence="3">zg-ZUI222</strain>
    </source>
</reference>